<dbReference type="PRINTS" id="PR00081">
    <property type="entry name" value="GDHRDH"/>
</dbReference>
<keyword evidence="6" id="KW-1185">Reference proteome</keyword>
<dbReference type="InterPro" id="IPR036291">
    <property type="entry name" value="NAD(P)-bd_dom_sf"/>
</dbReference>
<evidence type="ECO:0000256" key="2">
    <source>
        <dbReference type="ARBA" id="ARBA00023002"/>
    </source>
</evidence>
<keyword evidence="2" id="KW-0560">Oxidoreductase</keyword>
<dbReference type="PANTHER" id="PTHR24321">
    <property type="entry name" value="DEHYDROGENASES, SHORT CHAIN"/>
    <property type="match status" value="1"/>
</dbReference>
<dbReference type="PANTHER" id="PTHR24321:SF8">
    <property type="entry name" value="ESTRADIOL 17-BETA-DEHYDROGENASE 8-RELATED"/>
    <property type="match status" value="1"/>
</dbReference>
<evidence type="ECO:0000313" key="5">
    <source>
        <dbReference type="EMBL" id="MBB6674339.1"/>
    </source>
</evidence>
<name>A0A7X0RVA7_9BACL</name>
<dbReference type="PROSITE" id="PS00061">
    <property type="entry name" value="ADH_SHORT"/>
    <property type="match status" value="1"/>
</dbReference>
<sequence length="254" mass="26698">MHKYEGKKVVVAGGTIGMGLEMVKALLEGGAEVLLTGRNANNLEAVSRELGPQVHVVRSDATSMADIRQLGEVVKAKLGQIDAVFMNAGYSVLESFDQVTEASYDATFDINAKGAFFTVQRLAPLVRDGGSIVFTTSVADVMGYPGMSVYAGSKAALRSFAQVLASELLPRGIRVNAVSPGFIKTPTMGVASASKEEMAAFEEEGNTVTPMKRIGKPEEVARAALFLAFEATFTTGVELAVDGGLAQGVVAPHH</sequence>
<reference evidence="5 6" key="1">
    <citation type="submission" date="2020-08" db="EMBL/GenBank/DDBJ databases">
        <title>Cohnella phylogeny.</title>
        <authorList>
            <person name="Dunlap C."/>
        </authorList>
    </citation>
    <scope>NUCLEOTIDE SEQUENCE [LARGE SCALE GENOMIC DNA]</scope>
    <source>
        <strain evidence="5 6">DSM 28246</strain>
    </source>
</reference>
<organism evidence="5 6">
    <name type="scientific">Cohnella nanjingensis</name>
    <dbReference type="NCBI Taxonomy" id="1387779"/>
    <lineage>
        <taxon>Bacteria</taxon>
        <taxon>Bacillati</taxon>
        <taxon>Bacillota</taxon>
        <taxon>Bacilli</taxon>
        <taxon>Bacillales</taxon>
        <taxon>Paenibacillaceae</taxon>
        <taxon>Cohnella</taxon>
    </lineage>
</organism>
<dbReference type="SMART" id="SM00822">
    <property type="entry name" value="PKS_KR"/>
    <property type="match status" value="1"/>
</dbReference>
<gene>
    <name evidence="5" type="ORF">H7C19_27010</name>
</gene>
<dbReference type="SUPFAM" id="SSF51735">
    <property type="entry name" value="NAD(P)-binding Rossmann-fold domains"/>
    <property type="match status" value="1"/>
</dbReference>
<evidence type="ECO:0000256" key="1">
    <source>
        <dbReference type="ARBA" id="ARBA00006484"/>
    </source>
</evidence>
<accession>A0A7X0RVA7</accession>
<dbReference type="FunFam" id="3.40.50.720:FF:000084">
    <property type="entry name" value="Short-chain dehydrogenase reductase"/>
    <property type="match status" value="1"/>
</dbReference>
<dbReference type="Proteomes" id="UP000547209">
    <property type="component" value="Unassembled WGS sequence"/>
</dbReference>
<dbReference type="Pfam" id="PF13561">
    <property type="entry name" value="adh_short_C2"/>
    <property type="match status" value="1"/>
</dbReference>
<dbReference type="GO" id="GO:0016491">
    <property type="term" value="F:oxidoreductase activity"/>
    <property type="evidence" value="ECO:0007669"/>
    <property type="project" value="UniProtKB-KW"/>
</dbReference>
<evidence type="ECO:0000256" key="3">
    <source>
        <dbReference type="ARBA" id="ARBA00023027"/>
    </source>
</evidence>
<dbReference type="EMBL" id="JACJVP010000045">
    <property type="protein sequence ID" value="MBB6674339.1"/>
    <property type="molecule type" value="Genomic_DNA"/>
</dbReference>
<dbReference type="InterPro" id="IPR020904">
    <property type="entry name" value="Sc_DH/Rdtase_CS"/>
</dbReference>
<dbReference type="Gene3D" id="3.40.50.720">
    <property type="entry name" value="NAD(P)-binding Rossmann-like Domain"/>
    <property type="match status" value="1"/>
</dbReference>
<dbReference type="InterPro" id="IPR002347">
    <property type="entry name" value="SDR_fam"/>
</dbReference>
<feature type="domain" description="Ketoreductase" evidence="4">
    <location>
        <begin position="7"/>
        <end position="181"/>
    </location>
</feature>
<comment type="similarity">
    <text evidence="1">Belongs to the short-chain dehydrogenases/reductases (SDR) family.</text>
</comment>
<dbReference type="RefSeq" id="WP_185672192.1">
    <property type="nucleotide sequence ID" value="NZ_JACJVP010000045.1"/>
</dbReference>
<dbReference type="InterPro" id="IPR057326">
    <property type="entry name" value="KR_dom"/>
</dbReference>
<dbReference type="AlphaFoldDB" id="A0A7X0RVA7"/>
<keyword evidence="3" id="KW-0520">NAD</keyword>
<evidence type="ECO:0000259" key="4">
    <source>
        <dbReference type="SMART" id="SM00822"/>
    </source>
</evidence>
<proteinExistence type="inferred from homology"/>
<comment type="caution">
    <text evidence="5">The sequence shown here is derived from an EMBL/GenBank/DDBJ whole genome shotgun (WGS) entry which is preliminary data.</text>
</comment>
<evidence type="ECO:0000313" key="6">
    <source>
        <dbReference type="Proteomes" id="UP000547209"/>
    </source>
</evidence>
<dbReference type="PRINTS" id="PR00080">
    <property type="entry name" value="SDRFAMILY"/>
</dbReference>
<dbReference type="GO" id="GO:0008206">
    <property type="term" value="P:bile acid metabolic process"/>
    <property type="evidence" value="ECO:0007669"/>
    <property type="project" value="UniProtKB-ARBA"/>
</dbReference>
<dbReference type="CDD" id="cd05233">
    <property type="entry name" value="SDR_c"/>
    <property type="match status" value="1"/>
</dbReference>
<protein>
    <submittedName>
        <fullName evidence="5">SDR family oxidoreductase</fullName>
    </submittedName>
</protein>